<dbReference type="EMBL" id="CM027683">
    <property type="protein sequence ID" value="KAG0534064.1"/>
    <property type="molecule type" value="Genomic_DNA"/>
</dbReference>
<dbReference type="AlphaFoldDB" id="A0A921R6D1"/>
<gene>
    <name evidence="1" type="ORF">BDA96_04G246700</name>
</gene>
<proteinExistence type="predicted"/>
<protein>
    <submittedName>
        <fullName evidence="1">Uncharacterized protein</fullName>
    </submittedName>
</protein>
<reference evidence="1" key="1">
    <citation type="journal article" date="2019" name="BMC Genomics">
        <title>A new reference genome for Sorghum bicolor reveals high levels of sequence similarity between sweet and grain genotypes: implications for the genetics of sugar metabolism.</title>
        <authorList>
            <person name="Cooper E.A."/>
            <person name="Brenton Z.W."/>
            <person name="Flinn B.S."/>
            <person name="Jenkins J."/>
            <person name="Shu S."/>
            <person name="Flowers D."/>
            <person name="Luo F."/>
            <person name="Wang Y."/>
            <person name="Xia P."/>
            <person name="Barry K."/>
            <person name="Daum C."/>
            <person name="Lipzen A."/>
            <person name="Yoshinaga Y."/>
            <person name="Schmutz J."/>
            <person name="Saski C."/>
            <person name="Vermerris W."/>
            <person name="Kresovich S."/>
        </authorList>
    </citation>
    <scope>NUCLEOTIDE SEQUENCE</scope>
</reference>
<name>A0A921R6D1_SORBI</name>
<organism evidence="1 2">
    <name type="scientific">Sorghum bicolor</name>
    <name type="common">Sorghum</name>
    <name type="synonym">Sorghum vulgare</name>
    <dbReference type="NCBI Taxonomy" id="4558"/>
    <lineage>
        <taxon>Eukaryota</taxon>
        <taxon>Viridiplantae</taxon>
        <taxon>Streptophyta</taxon>
        <taxon>Embryophyta</taxon>
        <taxon>Tracheophyta</taxon>
        <taxon>Spermatophyta</taxon>
        <taxon>Magnoliopsida</taxon>
        <taxon>Liliopsida</taxon>
        <taxon>Poales</taxon>
        <taxon>Poaceae</taxon>
        <taxon>PACMAD clade</taxon>
        <taxon>Panicoideae</taxon>
        <taxon>Andropogonodae</taxon>
        <taxon>Andropogoneae</taxon>
        <taxon>Sorghinae</taxon>
        <taxon>Sorghum</taxon>
    </lineage>
</organism>
<sequence>MRIPFLPIYCGVSELSTLVCAGKDLFLLCFLSLPLPGPGLCVDLARRHRWRNPHRSI</sequence>
<evidence type="ECO:0000313" key="2">
    <source>
        <dbReference type="Proteomes" id="UP000807115"/>
    </source>
</evidence>
<reference evidence="1" key="2">
    <citation type="submission" date="2020-10" db="EMBL/GenBank/DDBJ databases">
        <authorList>
            <person name="Cooper E.A."/>
            <person name="Brenton Z.W."/>
            <person name="Flinn B.S."/>
            <person name="Jenkins J."/>
            <person name="Shu S."/>
            <person name="Flowers D."/>
            <person name="Luo F."/>
            <person name="Wang Y."/>
            <person name="Xia P."/>
            <person name="Barry K."/>
            <person name="Daum C."/>
            <person name="Lipzen A."/>
            <person name="Yoshinaga Y."/>
            <person name="Schmutz J."/>
            <person name="Saski C."/>
            <person name="Vermerris W."/>
            <person name="Kresovich S."/>
        </authorList>
    </citation>
    <scope>NUCLEOTIDE SEQUENCE</scope>
</reference>
<evidence type="ECO:0000313" key="1">
    <source>
        <dbReference type="EMBL" id="KAG0534064.1"/>
    </source>
</evidence>
<dbReference type="Proteomes" id="UP000807115">
    <property type="component" value="Chromosome 4"/>
</dbReference>
<accession>A0A921R6D1</accession>
<comment type="caution">
    <text evidence="1">The sequence shown here is derived from an EMBL/GenBank/DDBJ whole genome shotgun (WGS) entry which is preliminary data.</text>
</comment>